<evidence type="ECO:0000256" key="10">
    <source>
        <dbReference type="HAMAP-Rule" id="MF_00952"/>
    </source>
</evidence>
<reference evidence="14 15" key="1">
    <citation type="journal article" date="2019" name="ISME J.">
        <title>Insights into ecological role of a new deltaproteobacterial order Candidatus Acidulodesulfobacterales by metagenomics and metatranscriptomics.</title>
        <authorList>
            <person name="Tan S."/>
            <person name="Liu J."/>
            <person name="Fang Y."/>
            <person name="Hedlund B.P."/>
            <person name="Lian Z.H."/>
            <person name="Huang L.Y."/>
            <person name="Li J.T."/>
            <person name="Huang L.N."/>
            <person name="Li W.J."/>
            <person name="Jiang H.C."/>
            <person name="Dong H.L."/>
            <person name="Shu W.S."/>
        </authorList>
    </citation>
    <scope>NUCLEOTIDE SEQUENCE [LARGE SCALE GENOMIC DNA]</scope>
    <source>
        <strain evidence="14">AP1</strain>
    </source>
</reference>
<comment type="function">
    <text evidence="10">Releases the supercoiling and torsional tension of DNA, which is introduced during the DNA replication and transcription, by transiently cleaving and rejoining one strand of the DNA duplex. Introduces a single-strand break via transesterification at a target site in duplex DNA. The scissile phosphodiester is attacked by the catalytic tyrosine of the enzyme, resulting in the formation of a DNA-(5'-phosphotyrosyl)-enzyme intermediate and the expulsion of a 3'-OH DNA strand. The free DNA strand then undergoes passage around the unbroken strand, thus removing DNA supercoils. Finally, in the religation step, the DNA 3'-OH attacks the covalent intermediate to expel the active-site tyrosine and restore the DNA phosphodiester backbone.</text>
</comment>
<comment type="caution">
    <text evidence="14">The sequence shown here is derived from an EMBL/GenBank/DDBJ whole genome shotgun (WGS) entry which is preliminary data.</text>
</comment>
<keyword evidence="9 10" id="KW-0413">Isomerase</keyword>
<dbReference type="SMART" id="SM00437">
    <property type="entry name" value="TOP1Ac"/>
    <property type="match status" value="1"/>
</dbReference>
<dbReference type="GO" id="GO:0003917">
    <property type="term" value="F:DNA topoisomerase type I (single strand cut, ATP-independent) activity"/>
    <property type="evidence" value="ECO:0007669"/>
    <property type="project" value="UniProtKB-UniRule"/>
</dbReference>
<dbReference type="Pfam" id="PF01131">
    <property type="entry name" value="Topoisom_bac"/>
    <property type="match status" value="2"/>
</dbReference>
<comment type="caution">
    <text evidence="10">Lacks conserved residue(s) required for the propagation of feature annotation.</text>
</comment>
<feature type="domain" description="Topo IA-type catalytic" evidence="13">
    <location>
        <begin position="131"/>
        <end position="662"/>
    </location>
</feature>
<dbReference type="Gene3D" id="3.40.50.140">
    <property type="match status" value="1"/>
</dbReference>
<dbReference type="InterPro" id="IPR013498">
    <property type="entry name" value="Topo_IA_Znf"/>
</dbReference>
<gene>
    <name evidence="10 14" type="primary">topA</name>
    <name evidence="14" type="ORF">EVG15_00105</name>
</gene>
<keyword evidence="8 10" id="KW-0238">DNA-binding</keyword>
<evidence type="ECO:0000313" key="15">
    <source>
        <dbReference type="Proteomes" id="UP000319296"/>
    </source>
</evidence>
<evidence type="ECO:0000256" key="6">
    <source>
        <dbReference type="ARBA" id="ARBA00022842"/>
    </source>
</evidence>
<keyword evidence="4" id="KW-0863">Zinc-finger</keyword>
<dbReference type="EC" id="5.6.2.1" evidence="10"/>
<dbReference type="PANTHER" id="PTHR42785:SF1">
    <property type="entry name" value="DNA TOPOISOMERASE"/>
    <property type="match status" value="1"/>
</dbReference>
<dbReference type="SUPFAM" id="SSF57783">
    <property type="entry name" value="Zinc beta-ribbon"/>
    <property type="match status" value="2"/>
</dbReference>
<dbReference type="EMBL" id="SGBB01000001">
    <property type="protein sequence ID" value="RZD19328.1"/>
    <property type="molecule type" value="Genomic_DNA"/>
</dbReference>
<evidence type="ECO:0000256" key="1">
    <source>
        <dbReference type="ARBA" id="ARBA00000213"/>
    </source>
</evidence>
<evidence type="ECO:0000259" key="12">
    <source>
        <dbReference type="PROSITE" id="PS50880"/>
    </source>
</evidence>
<dbReference type="InterPro" id="IPR013824">
    <property type="entry name" value="Topo_IA_cen_sub1"/>
</dbReference>
<sequence length="822" mass="92624">MKNLVIVESPSKANTINKYLGKDYSVKATMGHIKDLPKSKIGVDVKHGFEPFYEIIKGKEKVTEEIKKYAKTADTVFLAADPDREGEAIAWNVKEIIDTIKGKKPEVKRVLFNEITKDAIQEAIKNPIDLNKYMFESQKTRRILDRLVGYNLSPFLWKKVGRGLSAGRVQSVTLYLIVEREKEINNFVKEEYWTLSADFLIKNNSGDSFTITSELAKINRKDPVIKNASEAENIKTSLLNIAEYKIYNIGKKSVKRNAPPPLITSTLQQEAFKTIRFSVKKTMSTAQKLYEGIDLGKVENAGSGPLGLTGLITYMRTDSIRISDVASKAAKDFITKEFGEDFAKSGTAIVSKKQKTKKIQDAHEAIRPSNVFLTPEKIKNYLSTDEYRLYNLIWTFFVASQMSQSIFDQYNITISGNEGIVKNNIAENTGKTDSIKKNKNKKGNKTDADNNTENIEENEYLFKTTESILKFEGYLKALNKLYEHPKEKSEQDINSNLNLNADNSEKNVNESKNKEDNKKNKGLNSKYILKIFEVLKENDPAFIQDLDLTQHFTMPPPRYTEATLVKALDENGVGRPSTYQTIISNIKNKDYVEMETETSSIARFKPTELGIAVSDILKEGFPDILDIKFTANMENKLDEIEKGTLDKNTLLGEFYDKLVERLESAGKNIKDIKGTSTPTDIICDKCGKPMVIKFGRFGKFLACSGYPECKNTRELSSISENNTANSGDAVNPEQQIVESTIICDKCGKPMVLKSGRFGKFLACSGYPECKNTKPIPLKSNIPCPNECGGYLVIKKTKKGRKFYGCSNYPKCDYITWTLPKSE</sequence>
<comment type="similarity">
    <text evidence="2 10">Belongs to the type IA topoisomerase family.</text>
</comment>
<name>A0A519BPZ5_9DELT</name>
<proteinExistence type="inferred from homology"/>
<evidence type="ECO:0000256" key="11">
    <source>
        <dbReference type="SAM" id="MobiDB-lite"/>
    </source>
</evidence>
<dbReference type="PANTHER" id="PTHR42785">
    <property type="entry name" value="DNA TOPOISOMERASE, TYPE IA, CORE"/>
    <property type="match status" value="1"/>
</dbReference>
<feature type="site" description="Interaction with DNA" evidence="10">
    <location>
        <position position="32"/>
    </location>
</feature>
<dbReference type="Gene3D" id="1.10.290.10">
    <property type="entry name" value="Topoisomerase I, domain 4"/>
    <property type="match status" value="1"/>
</dbReference>
<dbReference type="InterPro" id="IPR003601">
    <property type="entry name" value="Topo_IA_2"/>
</dbReference>
<dbReference type="InterPro" id="IPR006171">
    <property type="entry name" value="TOPRIM_dom"/>
</dbReference>
<dbReference type="InterPro" id="IPR003602">
    <property type="entry name" value="Topo_IA_DNA-bd_dom"/>
</dbReference>
<dbReference type="Pfam" id="PF01396">
    <property type="entry name" value="Zn_ribbon_Top1"/>
    <property type="match status" value="3"/>
</dbReference>
<dbReference type="Gene3D" id="1.10.460.10">
    <property type="entry name" value="Topoisomerase I, domain 2"/>
    <property type="match status" value="1"/>
</dbReference>
<dbReference type="InterPro" id="IPR013825">
    <property type="entry name" value="Topo_IA_cen_sub2"/>
</dbReference>
<feature type="region of interest" description="Disordered" evidence="11">
    <location>
        <begin position="486"/>
        <end position="519"/>
    </location>
</feature>
<feature type="site" description="Interaction with DNA" evidence="10">
    <location>
        <position position="157"/>
    </location>
</feature>
<comment type="catalytic activity">
    <reaction evidence="1 10">
        <text>ATP-independent breakage of single-stranded DNA, followed by passage and rejoining.</text>
        <dbReference type="EC" id="5.6.2.1"/>
    </reaction>
</comment>
<accession>A0A519BPZ5</accession>
<dbReference type="Gene3D" id="2.70.20.10">
    <property type="entry name" value="Topoisomerase I, domain 3"/>
    <property type="match status" value="1"/>
</dbReference>
<organism evidence="14 15">
    <name type="scientific">Candidatus Acididesulfobacter diazotrophicus</name>
    <dbReference type="NCBI Taxonomy" id="2597226"/>
    <lineage>
        <taxon>Bacteria</taxon>
        <taxon>Deltaproteobacteria</taxon>
        <taxon>Candidatus Acidulodesulfobacterales</taxon>
        <taxon>Candidatus Acididesulfobacter</taxon>
    </lineage>
</organism>
<feature type="region of interest" description="Interaction with DNA" evidence="10">
    <location>
        <begin position="165"/>
        <end position="170"/>
    </location>
</feature>
<dbReference type="Pfam" id="PF01751">
    <property type="entry name" value="Toprim"/>
    <property type="match status" value="1"/>
</dbReference>
<feature type="site" description="Interaction with DNA" evidence="10">
    <location>
        <position position="142"/>
    </location>
</feature>
<dbReference type="GO" id="GO:0005694">
    <property type="term" value="C:chromosome"/>
    <property type="evidence" value="ECO:0007669"/>
    <property type="project" value="InterPro"/>
</dbReference>
<dbReference type="InterPro" id="IPR028612">
    <property type="entry name" value="Topoisom_1_IA"/>
</dbReference>
<keyword evidence="5" id="KW-0862">Zinc</keyword>
<dbReference type="InterPro" id="IPR034149">
    <property type="entry name" value="TOPRIM_TopoI"/>
</dbReference>
<feature type="compositionally biased region" description="Basic and acidic residues" evidence="11">
    <location>
        <begin position="503"/>
        <end position="519"/>
    </location>
</feature>
<feature type="active site" description="O-(5'-phospho-DNA)-tyrosine intermediate" evidence="10">
    <location>
        <position position="314"/>
    </location>
</feature>
<evidence type="ECO:0000259" key="13">
    <source>
        <dbReference type="PROSITE" id="PS52039"/>
    </source>
</evidence>
<evidence type="ECO:0000256" key="5">
    <source>
        <dbReference type="ARBA" id="ARBA00022833"/>
    </source>
</evidence>
<keyword evidence="3" id="KW-0479">Metal-binding</keyword>
<dbReference type="Proteomes" id="UP000319296">
    <property type="component" value="Unassembled WGS sequence"/>
</dbReference>
<feature type="compositionally biased region" description="Polar residues" evidence="11">
    <location>
        <begin position="492"/>
        <end position="501"/>
    </location>
</feature>
<feature type="site" description="Interaction with DNA" evidence="10">
    <location>
        <position position="316"/>
    </location>
</feature>
<keyword evidence="6" id="KW-0460">Magnesium</keyword>
<dbReference type="CDD" id="cd00186">
    <property type="entry name" value="TOP1Ac"/>
    <property type="match status" value="1"/>
</dbReference>
<dbReference type="AlphaFoldDB" id="A0A519BPZ5"/>
<dbReference type="PROSITE" id="PS52039">
    <property type="entry name" value="TOPO_IA_2"/>
    <property type="match status" value="1"/>
</dbReference>
<dbReference type="NCBIfam" id="TIGR01051">
    <property type="entry name" value="topA_bact"/>
    <property type="match status" value="1"/>
</dbReference>
<comment type="subunit">
    <text evidence="10">Monomer.</text>
</comment>
<evidence type="ECO:0000256" key="9">
    <source>
        <dbReference type="ARBA" id="ARBA00023235"/>
    </source>
</evidence>
<feature type="site" description="Interaction with DNA" evidence="10">
    <location>
        <position position="145"/>
    </location>
</feature>
<feature type="domain" description="Toprim" evidence="12">
    <location>
        <begin position="2"/>
        <end position="115"/>
    </location>
</feature>
<dbReference type="InterPro" id="IPR013826">
    <property type="entry name" value="Topo_IA_cen_sub3"/>
</dbReference>
<dbReference type="CDD" id="cd03363">
    <property type="entry name" value="TOPRIM_TopoIA_TopoI"/>
    <property type="match status" value="1"/>
</dbReference>
<evidence type="ECO:0000256" key="4">
    <source>
        <dbReference type="ARBA" id="ARBA00022771"/>
    </source>
</evidence>
<evidence type="ECO:0000313" key="14">
    <source>
        <dbReference type="EMBL" id="RZD19328.1"/>
    </source>
</evidence>
<evidence type="ECO:0000256" key="2">
    <source>
        <dbReference type="ARBA" id="ARBA00009446"/>
    </source>
</evidence>
<feature type="site" description="Interaction with DNA" evidence="10">
    <location>
        <position position="141"/>
    </location>
</feature>
<dbReference type="PROSITE" id="PS50880">
    <property type="entry name" value="TOPRIM"/>
    <property type="match status" value="1"/>
</dbReference>
<keyword evidence="7 10" id="KW-0799">Topoisomerase</keyword>
<dbReference type="GO" id="GO:0003677">
    <property type="term" value="F:DNA binding"/>
    <property type="evidence" value="ECO:0007669"/>
    <property type="project" value="UniProtKB-KW"/>
</dbReference>
<dbReference type="SUPFAM" id="SSF56712">
    <property type="entry name" value="Prokaryotic type I DNA topoisomerase"/>
    <property type="match status" value="1"/>
</dbReference>
<dbReference type="InterPro" id="IPR005733">
    <property type="entry name" value="TopoI_bac-type"/>
</dbReference>
<dbReference type="InterPro" id="IPR013497">
    <property type="entry name" value="Topo_IA_cen"/>
</dbReference>
<evidence type="ECO:0000256" key="3">
    <source>
        <dbReference type="ARBA" id="ARBA00022723"/>
    </source>
</evidence>
<dbReference type="HAMAP" id="MF_00952">
    <property type="entry name" value="Topoisom_1_prok"/>
    <property type="match status" value="1"/>
</dbReference>
<evidence type="ECO:0000256" key="8">
    <source>
        <dbReference type="ARBA" id="ARBA00023125"/>
    </source>
</evidence>
<dbReference type="InterPro" id="IPR023405">
    <property type="entry name" value="Topo_IA_core_domain"/>
</dbReference>
<dbReference type="GO" id="GO:0006265">
    <property type="term" value="P:DNA topological change"/>
    <property type="evidence" value="ECO:0007669"/>
    <property type="project" value="UniProtKB-UniRule"/>
</dbReference>
<dbReference type="InterPro" id="IPR000380">
    <property type="entry name" value="Topo_IA"/>
</dbReference>
<feature type="site" description="Interaction with DNA" evidence="10">
    <location>
        <position position="150"/>
    </location>
</feature>
<dbReference type="SMART" id="SM00436">
    <property type="entry name" value="TOP1Bc"/>
    <property type="match status" value="1"/>
</dbReference>
<dbReference type="PRINTS" id="PR00417">
    <property type="entry name" value="PRTPISMRASEI"/>
</dbReference>
<evidence type="ECO:0000256" key="7">
    <source>
        <dbReference type="ARBA" id="ARBA00023029"/>
    </source>
</evidence>
<dbReference type="SMART" id="SM00493">
    <property type="entry name" value="TOPRIM"/>
    <property type="match status" value="1"/>
</dbReference>
<feature type="region of interest" description="Disordered" evidence="11">
    <location>
        <begin position="431"/>
        <end position="451"/>
    </location>
</feature>
<dbReference type="GO" id="GO:0008270">
    <property type="term" value="F:zinc ion binding"/>
    <property type="evidence" value="ECO:0007669"/>
    <property type="project" value="UniProtKB-KW"/>
</dbReference>
<dbReference type="Gene3D" id="3.30.65.10">
    <property type="entry name" value="Bacterial Topoisomerase I, domain 1"/>
    <property type="match status" value="3"/>
</dbReference>
<protein>
    <recommendedName>
        <fullName evidence="10">DNA topoisomerase 1</fullName>
        <ecNumber evidence="10">5.6.2.1</ecNumber>
    </recommendedName>
    <alternativeName>
        <fullName evidence="10">DNA topoisomerase I</fullName>
    </alternativeName>
</protein>